<dbReference type="EMBL" id="QUSF01000051">
    <property type="protein sequence ID" value="RLV97847.1"/>
    <property type="molecule type" value="Genomic_DNA"/>
</dbReference>
<organism evidence="2 3">
    <name type="scientific">Chloebia gouldiae</name>
    <name type="common">Gouldian finch</name>
    <name type="synonym">Erythrura gouldiae</name>
    <dbReference type="NCBI Taxonomy" id="44316"/>
    <lineage>
        <taxon>Eukaryota</taxon>
        <taxon>Metazoa</taxon>
        <taxon>Chordata</taxon>
        <taxon>Craniata</taxon>
        <taxon>Vertebrata</taxon>
        <taxon>Euteleostomi</taxon>
        <taxon>Archelosauria</taxon>
        <taxon>Archosauria</taxon>
        <taxon>Dinosauria</taxon>
        <taxon>Saurischia</taxon>
        <taxon>Theropoda</taxon>
        <taxon>Coelurosauria</taxon>
        <taxon>Aves</taxon>
        <taxon>Neognathae</taxon>
        <taxon>Neoaves</taxon>
        <taxon>Telluraves</taxon>
        <taxon>Australaves</taxon>
        <taxon>Passeriformes</taxon>
        <taxon>Passeroidea</taxon>
        <taxon>Passeridae</taxon>
        <taxon>Chloebia</taxon>
    </lineage>
</organism>
<comment type="caution">
    <text evidence="2">The sequence shown here is derived from an EMBL/GenBank/DDBJ whole genome shotgun (WGS) entry which is preliminary data.</text>
</comment>
<evidence type="ECO:0000313" key="3">
    <source>
        <dbReference type="Proteomes" id="UP000276834"/>
    </source>
</evidence>
<keyword evidence="1" id="KW-0812">Transmembrane</keyword>
<keyword evidence="1" id="KW-1133">Transmembrane helix</keyword>
<accession>A0A3L8S7X8</accession>
<sequence length="102" mass="11510">MSERTDCDWENCCQIMKGLLLAVWSFLVIAGAEKHLLMKPVLLTGNKEVLTDRFPVYLLEISVTASPKFGQKKRVSYMDEVEMEVAMCQLPPCGIWKVEGGN</sequence>
<feature type="transmembrane region" description="Helical" evidence="1">
    <location>
        <begin position="15"/>
        <end position="32"/>
    </location>
</feature>
<dbReference type="AlphaFoldDB" id="A0A3L8S7X8"/>
<protein>
    <submittedName>
        <fullName evidence="2">Uncharacterized protein</fullName>
    </submittedName>
</protein>
<keyword evidence="3" id="KW-1185">Reference proteome</keyword>
<reference evidence="2 3" key="1">
    <citation type="journal article" date="2018" name="Proc. R. Soc. B">
        <title>A non-coding region near Follistatin controls head colour polymorphism in the Gouldian finch.</title>
        <authorList>
            <person name="Toomey M.B."/>
            <person name="Marques C.I."/>
            <person name="Andrade P."/>
            <person name="Araujo P.M."/>
            <person name="Sabatino S."/>
            <person name="Gazda M.A."/>
            <person name="Afonso S."/>
            <person name="Lopes R.J."/>
            <person name="Corbo J.C."/>
            <person name="Carneiro M."/>
        </authorList>
    </citation>
    <scope>NUCLEOTIDE SEQUENCE [LARGE SCALE GENOMIC DNA]</scope>
    <source>
        <strain evidence="2">Red01</strain>
        <tissue evidence="2">Muscle</tissue>
    </source>
</reference>
<gene>
    <name evidence="2" type="ORF">DV515_00011367</name>
</gene>
<name>A0A3L8S7X8_CHLGU</name>
<keyword evidence="1" id="KW-0472">Membrane</keyword>
<evidence type="ECO:0000313" key="2">
    <source>
        <dbReference type="EMBL" id="RLV97847.1"/>
    </source>
</evidence>
<proteinExistence type="predicted"/>
<evidence type="ECO:0000256" key="1">
    <source>
        <dbReference type="SAM" id="Phobius"/>
    </source>
</evidence>
<dbReference type="Proteomes" id="UP000276834">
    <property type="component" value="Unassembled WGS sequence"/>
</dbReference>